<dbReference type="RefSeq" id="XP_035660033.1">
    <property type="nucleotide sequence ID" value="XM_035804140.1"/>
</dbReference>
<evidence type="ECO:0000256" key="1">
    <source>
        <dbReference type="SAM" id="SignalP"/>
    </source>
</evidence>
<evidence type="ECO:0000313" key="2">
    <source>
        <dbReference type="EMBL" id="EEN44393.1"/>
    </source>
</evidence>
<protein>
    <submittedName>
        <fullName evidence="4">Uncharacterized protein LOC118404795</fullName>
    </submittedName>
</protein>
<gene>
    <name evidence="4" type="primary">LOC118404795</name>
    <name evidence="2" type="ORF">BRAFLDRAFT_63335</name>
</gene>
<feature type="signal peptide" evidence="1">
    <location>
        <begin position="1"/>
        <end position="23"/>
    </location>
</feature>
<reference evidence="2" key="1">
    <citation type="journal article" date="2008" name="Nature">
        <title>The amphioxus genome and the evolution of the chordate karyotype.</title>
        <authorList>
            <consortium name="US DOE Joint Genome Institute (JGI-PGF)"/>
            <person name="Putnam N.H."/>
            <person name="Butts T."/>
            <person name="Ferrier D.E.K."/>
            <person name="Furlong R.F."/>
            <person name="Hellsten U."/>
            <person name="Kawashima T."/>
            <person name="Robinson-Rechavi M."/>
            <person name="Shoguchi E."/>
            <person name="Terry A."/>
            <person name="Yu J.-K."/>
            <person name="Benito-Gutierrez E.L."/>
            <person name="Dubchak I."/>
            <person name="Garcia-Fernandez J."/>
            <person name="Gibson-Brown J.J."/>
            <person name="Grigoriev I.V."/>
            <person name="Horton A.C."/>
            <person name="de Jong P.J."/>
            <person name="Jurka J."/>
            <person name="Kapitonov V.V."/>
            <person name="Kohara Y."/>
            <person name="Kuroki Y."/>
            <person name="Lindquist E."/>
            <person name="Lucas S."/>
            <person name="Osoegawa K."/>
            <person name="Pennacchio L.A."/>
            <person name="Salamov A.A."/>
            <person name="Satou Y."/>
            <person name="Sauka-Spengler T."/>
            <person name="Schmutz J."/>
            <person name="Shin-I T."/>
            <person name="Toyoda A."/>
            <person name="Bronner-Fraser M."/>
            <person name="Fujiyama A."/>
            <person name="Holland L.Z."/>
            <person name="Holland P.W.H."/>
            <person name="Satoh N."/>
            <person name="Rokhsar D.S."/>
        </authorList>
    </citation>
    <scope>NUCLEOTIDE SEQUENCE [LARGE SCALE GENOMIC DNA]</scope>
    <source>
        <strain evidence="2">S238N-H82</strain>
        <tissue evidence="2">Testes</tissue>
    </source>
</reference>
<sequence length="123" mass="13078">MSPKLILVIFCLSFLAMLLGSSGAVLRGVGAGCEGCGEEEALDSFLGYDRYDRAYGGEGTRRGSELLNMLMKKAIVGARARRNPPHVAMDISTMLLGELLGAGGDGERATTDHNIDLFRQAGK</sequence>
<dbReference type="KEGG" id="bfo:118404795"/>
<evidence type="ECO:0000313" key="3">
    <source>
        <dbReference type="Proteomes" id="UP000001554"/>
    </source>
</evidence>
<name>C3ZSJ1_BRAFL</name>
<organism>
    <name type="scientific">Branchiostoma floridae</name>
    <name type="common">Florida lancelet</name>
    <name type="synonym">Amphioxus</name>
    <dbReference type="NCBI Taxonomy" id="7739"/>
    <lineage>
        <taxon>Eukaryota</taxon>
        <taxon>Metazoa</taxon>
        <taxon>Chordata</taxon>
        <taxon>Cephalochordata</taxon>
        <taxon>Leptocardii</taxon>
        <taxon>Amphioxiformes</taxon>
        <taxon>Branchiostomatidae</taxon>
        <taxon>Branchiostoma</taxon>
    </lineage>
</organism>
<dbReference type="Proteomes" id="UP000001554">
    <property type="component" value="Chromosome 17"/>
</dbReference>
<reference evidence="4" key="3">
    <citation type="submission" date="2025-04" db="UniProtKB">
        <authorList>
            <consortium name="RefSeq"/>
        </authorList>
    </citation>
    <scope>IDENTIFICATION</scope>
    <source>
        <strain evidence="4">S238N-H82</strain>
        <tissue evidence="4">Testes</tissue>
    </source>
</reference>
<keyword evidence="1" id="KW-0732">Signal</keyword>
<accession>C3ZSJ1</accession>
<keyword evidence="3" id="KW-1185">Reference proteome</keyword>
<proteinExistence type="predicted"/>
<dbReference type="AlphaFoldDB" id="C3ZSJ1"/>
<dbReference type="GeneID" id="118404795"/>
<reference evidence="3" key="2">
    <citation type="journal article" date="2020" name="Nat. Ecol. Evol.">
        <title>Deeply conserved synteny resolves early events in vertebrate evolution.</title>
        <authorList>
            <person name="Simakov O."/>
            <person name="Marletaz F."/>
            <person name="Yue J.X."/>
            <person name="O'Connell B."/>
            <person name="Jenkins J."/>
            <person name="Brandt A."/>
            <person name="Calef R."/>
            <person name="Tung C.H."/>
            <person name="Huang T.K."/>
            <person name="Schmutz J."/>
            <person name="Satoh N."/>
            <person name="Yu J.K."/>
            <person name="Putnam N.H."/>
            <person name="Green R.E."/>
            <person name="Rokhsar D.S."/>
        </authorList>
    </citation>
    <scope>NUCLEOTIDE SEQUENCE [LARGE SCALE GENOMIC DNA]</scope>
    <source>
        <strain evidence="3">S238N-H82</strain>
    </source>
</reference>
<evidence type="ECO:0000313" key="4">
    <source>
        <dbReference type="RefSeq" id="XP_035660033.1"/>
    </source>
</evidence>
<dbReference type="OrthoDB" id="10046496at2759"/>
<dbReference type="InParanoid" id="C3ZSJ1"/>
<feature type="chain" id="PRO_5044729361" evidence="1">
    <location>
        <begin position="24"/>
        <end position="123"/>
    </location>
</feature>
<dbReference type="EMBL" id="GG666674">
    <property type="protein sequence ID" value="EEN44393.1"/>
    <property type="molecule type" value="Genomic_DNA"/>
</dbReference>